<organism evidence="1 2">
    <name type="scientific">Zalerion maritima</name>
    <dbReference type="NCBI Taxonomy" id="339359"/>
    <lineage>
        <taxon>Eukaryota</taxon>
        <taxon>Fungi</taxon>
        <taxon>Dikarya</taxon>
        <taxon>Ascomycota</taxon>
        <taxon>Pezizomycotina</taxon>
        <taxon>Sordariomycetes</taxon>
        <taxon>Lulworthiomycetidae</taxon>
        <taxon>Lulworthiales</taxon>
        <taxon>Lulworthiaceae</taxon>
        <taxon>Zalerion</taxon>
    </lineage>
</organism>
<dbReference type="AlphaFoldDB" id="A0AAD5RJN6"/>
<keyword evidence="2" id="KW-1185">Reference proteome</keyword>
<dbReference type="Proteomes" id="UP001201980">
    <property type="component" value="Unassembled WGS sequence"/>
</dbReference>
<proteinExistence type="predicted"/>
<comment type="caution">
    <text evidence="1">The sequence shown here is derived from an EMBL/GenBank/DDBJ whole genome shotgun (WGS) entry which is preliminary data.</text>
</comment>
<accession>A0AAD5RJN6</accession>
<name>A0AAD5RJN6_9PEZI</name>
<reference evidence="1" key="1">
    <citation type="submission" date="2022-07" db="EMBL/GenBank/DDBJ databases">
        <title>Draft genome sequence of Zalerion maritima ATCC 34329, a (micro)plastics degrading marine fungus.</title>
        <authorList>
            <person name="Paco A."/>
            <person name="Goncalves M.F.M."/>
            <person name="Rocha-Santos T.A.P."/>
            <person name="Alves A."/>
        </authorList>
    </citation>
    <scope>NUCLEOTIDE SEQUENCE</scope>
    <source>
        <strain evidence="1">ATCC 34329</strain>
    </source>
</reference>
<protein>
    <submittedName>
        <fullName evidence="1">Uncharacterized protein</fullName>
    </submittedName>
</protein>
<evidence type="ECO:0000313" key="1">
    <source>
        <dbReference type="EMBL" id="KAJ2895179.1"/>
    </source>
</evidence>
<evidence type="ECO:0000313" key="2">
    <source>
        <dbReference type="Proteomes" id="UP001201980"/>
    </source>
</evidence>
<gene>
    <name evidence="1" type="ORF">MKZ38_006844</name>
</gene>
<dbReference type="EMBL" id="JAKWBI020000421">
    <property type="protein sequence ID" value="KAJ2895179.1"/>
    <property type="molecule type" value="Genomic_DNA"/>
</dbReference>
<sequence>MQYAKGWQPFQSPHHLDHGAIAPGTITIVEGTAIVTDTEITTFTALGRDGRRPEQVALRTIVENAKAAQNAIDPAE</sequence>